<organism evidence="1 2">
    <name type="scientific">Chaenocephalus aceratus</name>
    <name type="common">Blackfin icefish</name>
    <name type="synonym">Chaenichthys aceratus</name>
    <dbReference type="NCBI Taxonomy" id="36190"/>
    <lineage>
        <taxon>Eukaryota</taxon>
        <taxon>Metazoa</taxon>
        <taxon>Chordata</taxon>
        <taxon>Craniata</taxon>
        <taxon>Vertebrata</taxon>
        <taxon>Euteleostomi</taxon>
        <taxon>Actinopterygii</taxon>
        <taxon>Neopterygii</taxon>
        <taxon>Teleostei</taxon>
        <taxon>Neoteleostei</taxon>
        <taxon>Acanthomorphata</taxon>
        <taxon>Eupercaria</taxon>
        <taxon>Perciformes</taxon>
        <taxon>Notothenioidei</taxon>
        <taxon>Channichthyidae</taxon>
        <taxon>Chaenocephalus</taxon>
    </lineage>
</organism>
<reference evidence="1" key="1">
    <citation type="submission" date="2022-05" db="EMBL/GenBank/DDBJ databases">
        <title>Chromosome-level genome of Chaenocephalus aceratus.</title>
        <authorList>
            <person name="Park H."/>
        </authorList>
    </citation>
    <scope>NUCLEOTIDE SEQUENCE</scope>
    <source>
        <strain evidence="1">KU_202001</strain>
    </source>
</reference>
<accession>A0ACB9XC32</accession>
<gene>
    <name evidence="1" type="ORF">KUCAC02_012554</name>
</gene>
<keyword evidence="2" id="KW-1185">Reference proteome</keyword>
<sequence>MDLSAAVFLSLGWLLLRFAAGELDYLSYGMDAAAGQLHPRWILSSPLPEKTNQWSACLVPCNEGTANKHGYYLLQAMRFAVEEINNSSGPQPLLPGVKLGYQMYDICSREASILASLDLLKQQYQSPLKLRKT</sequence>
<evidence type="ECO:0000313" key="2">
    <source>
        <dbReference type="Proteomes" id="UP001057452"/>
    </source>
</evidence>
<dbReference type="Proteomes" id="UP001057452">
    <property type="component" value="Chromosome 7"/>
</dbReference>
<dbReference type="EMBL" id="CM043791">
    <property type="protein sequence ID" value="KAI4824008.1"/>
    <property type="molecule type" value="Genomic_DNA"/>
</dbReference>
<protein>
    <submittedName>
        <fullName evidence="1">Uncharacterized protein</fullName>
    </submittedName>
</protein>
<name>A0ACB9XC32_CHAAC</name>
<comment type="caution">
    <text evidence="1">The sequence shown here is derived from an EMBL/GenBank/DDBJ whole genome shotgun (WGS) entry which is preliminary data.</text>
</comment>
<evidence type="ECO:0000313" key="1">
    <source>
        <dbReference type="EMBL" id="KAI4824008.1"/>
    </source>
</evidence>
<proteinExistence type="predicted"/>